<dbReference type="EMBL" id="KL198004">
    <property type="protein sequence ID" value="KDQ34162.1"/>
    <property type="molecule type" value="Genomic_DNA"/>
</dbReference>
<evidence type="ECO:0000259" key="4">
    <source>
        <dbReference type="PROSITE" id="PS51158"/>
    </source>
</evidence>
<dbReference type="OrthoDB" id="2658733at2759"/>
<sequence>MPPNRMESKTDLLLGRSVLRRFAANQSALANSNEVDGVKKSYLIEEVINGKFIKYINNDSPELLPMENQDQERRAKFLAFAQHVQYFKTESVFISDLQGGDTLLTDPQITTDPSITKGQIFASGNLPTKIRYQKTYSLATNPSYK</sequence>
<dbReference type="InterPro" id="IPR004166">
    <property type="entry name" value="a-kinase_dom"/>
</dbReference>
<evidence type="ECO:0000313" key="5">
    <source>
        <dbReference type="EMBL" id="KDQ34162.1"/>
    </source>
</evidence>
<reference evidence="6" key="1">
    <citation type="journal article" date="2014" name="Proc. Natl. Acad. Sci. U.S.A.">
        <title>Extensive sampling of basidiomycete genomes demonstrates inadequacy of the white-rot/brown-rot paradigm for wood decay fungi.</title>
        <authorList>
            <person name="Riley R."/>
            <person name="Salamov A.A."/>
            <person name="Brown D.W."/>
            <person name="Nagy L.G."/>
            <person name="Floudas D."/>
            <person name="Held B.W."/>
            <person name="Levasseur A."/>
            <person name="Lombard V."/>
            <person name="Morin E."/>
            <person name="Otillar R."/>
            <person name="Lindquist E.A."/>
            <person name="Sun H."/>
            <person name="LaButti K.M."/>
            <person name="Schmutz J."/>
            <person name="Jabbour D."/>
            <person name="Luo H."/>
            <person name="Baker S.E."/>
            <person name="Pisabarro A.G."/>
            <person name="Walton J.D."/>
            <person name="Blanchette R.A."/>
            <person name="Henrissat B."/>
            <person name="Martin F."/>
            <person name="Cullen D."/>
            <person name="Hibbett D.S."/>
            <person name="Grigoriev I.V."/>
        </authorList>
    </citation>
    <scope>NUCLEOTIDE SEQUENCE [LARGE SCALE GENOMIC DNA]</scope>
    <source>
        <strain evidence="6">PC15</strain>
    </source>
</reference>
<dbReference type="GO" id="GO:0005524">
    <property type="term" value="F:ATP binding"/>
    <property type="evidence" value="ECO:0007669"/>
    <property type="project" value="InterPro"/>
</dbReference>
<dbReference type="HOGENOM" id="CLU_1787616_0_0_1"/>
<name>A0A067PCL9_PLEO1</name>
<keyword evidence="3" id="KW-0418">Kinase</keyword>
<feature type="domain" description="Alpha-type protein kinase" evidence="4">
    <location>
        <begin position="1"/>
        <end position="145"/>
    </location>
</feature>
<organism evidence="5 6">
    <name type="scientific">Pleurotus ostreatus (strain PC15)</name>
    <name type="common">Oyster mushroom</name>
    <dbReference type="NCBI Taxonomy" id="1137138"/>
    <lineage>
        <taxon>Eukaryota</taxon>
        <taxon>Fungi</taxon>
        <taxon>Dikarya</taxon>
        <taxon>Basidiomycota</taxon>
        <taxon>Agaricomycotina</taxon>
        <taxon>Agaricomycetes</taxon>
        <taxon>Agaricomycetidae</taxon>
        <taxon>Agaricales</taxon>
        <taxon>Pleurotineae</taxon>
        <taxon>Pleurotaceae</taxon>
        <taxon>Pleurotus</taxon>
    </lineage>
</organism>
<evidence type="ECO:0000256" key="1">
    <source>
        <dbReference type="ARBA" id="ARBA00022527"/>
    </source>
</evidence>
<dbReference type="PROSITE" id="PS51158">
    <property type="entry name" value="ALPHA_KINASE"/>
    <property type="match status" value="1"/>
</dbReference>
<keyword evidence="2" id="KW-0808">Transferase</keyword>
<accession>A0A067PCL9</accession>
<keyword evidence="1" id="KW-0723">Serine/threonine-protein kinase</keyword>
<dbReference type="Proteomes" id="UP000027073">
    <property type="component" value="Unassembled WGS sequence"/>
</dbReference>
<dbReference type="InParanoid" id="A0A067PCL9"/>
<dbReference type="Pfam" id="PF02816">
    <property type="entry name" value="Alpha_kinase"/>
    <property type="match status" value="1"/>
</dbReference>
<gene>
    <name evidence="5" type="ORF">PLEOSDRAFT_1081099</name>
</gene>
<protein>
    <recommendedName>
        <fullName evidence="4">Alpha-type protein kinase domain-containing protein</fullName>
    </recommendedName>
</protein>
<evidence type="ECO:0000256" key="2">
    <source>
        <dbReference type="ARBA" id="ARBA00022679"/>
    </source>
</evidence>
<evidence type="ECO:0000313" key="6">
    <source>
        <dbReference type="Proteomes" id="UP000027073"/>
    </source>
</evidence>
<dbReference type="Gene3D" id="3.20.200.10">
    <property type="entry name" value="MHCK/EF2 kinase"/>
    <property type="match status" value="1"/>
</dbReference>
<dbReference type="InterPro" id="IPR011009">
    <property type="entry name" value="Kinase-like_dom_sf"/>
</dbReference>
<dbReference type="VEuPathDB" id="FungiDB:PLEOSDRAFT_1081099"/>
<evidence type="ECO:0000256" key="3">
    <source>
        <dbReference type="ARBA" id="ARBA00022777"/>
    </source>
</evidence>
<dbReference type="AlphaFoldDB" id="A0A067PCL9"/>
<proteinExistence type="predicted"/>
<dbReference type="GO" id="GO:0004674">
    <property type="term" value="F:protein serine/threonine kinase activity"/>
    <property type="evidence" value="ECO:0007669"/>
    <property type="project" value="UniProtKB-KW"/>
</dbReference>
<dbReference type="SUPFAM" id="SSF56112">
    <property type="entry name" value="Protein kinase-like (PK-like)"/>
    <property type="match status" value="1"/>
</dbReference>